<dbReference type="Pfam" id="PF00108">
    <property type="entry name" value="Thiolase_N"/>
    <property type="match status" value="2"/>
</dbReference>
<evidence type="ECO:0000256" key="8">
    <source>
        <dbReference type="PIRSR" id="PIRSR000429-1"/>
    </source>
</evidence>
<dbReference type="EMBL" id="KZ805331">
    <property type="protein sequence ID" value="PVI03457.1"/>
    <property type="molecule type" value="Genomic_DNA"/>
</dbReference>
<dbReference type="InterPro" id="IPR020616">
    <property type="entry name" value="Thiolase_N"/>
</dbReference>
<protein>
    <recommendedName>
        <fullName evidence="3">acetyl-CoA C-acetyltransferase</fullName>
        <ecNumber evidence="3">2.3.1.9</ecNumber>
    </recommendedName>
</protein>
<name>A0A2V1DZ29_9PLEO</name>
<feature type="domain" description="Thiolase N-terminal" evidence="10">
    <location>
        <begin position="7"/>
        <end position="167"/>
    </location>
</feature>
<feature type="active site" description="Acyl-thioester intermediate" evidence="8">
    <location>
        <position position="90"/>
    </location>
</feature>
<accession>A0A2V1DZ29</accession>
<evidence type="ECO:0000256" key="9">
    <source>
        <dbReference type="RuleBase" id="RU003557"/>
    </source>
</evidence>
<dbReference type="InterPro" id="IPR002155">
    <property type="entry name" value="Thiolase"/>
</dbReference>
<dbReference type="InterPro" id="IPR020617">
    <property type="entry name" value="Thiolase_C"/>
</dbReference>
<dbReference type="PANTHER" id="PTHR18919">
    <property type="entry name" value="ACETYL-COA C-ACYLTRANSFERASE"/>
    <property type="match status" value="1"/>
</dbReference>
<comment type="similarity">
    <text evidence="2 9">Belongs to the thiolase-like superfamily. Thiolase family.</text>
</comment>
<dbReference type="Proteomes" id="UP000244855">
    <property type="component" value="Unassembled WGS sequence"/>
</dbReference>
<evidence type="ECO:0000256" key="1">
    <source>
        <dbReference type="ARBA" id="ARBA00001958"/>
    </source>
</evidence>
<evidence type="ECO:0000259" key="11">
    <source>
        <dbReference type="Pfam" id="PF02803"/>
    </source>
</evidence>
<evidence type="ECO:0000256" key="6">
    <source>
        <dbReference type="ARBA" id="ARBA00023315"/>
    </source>
</evidence>
<dbReference type="GO" id="GO:0005739">
    <property type="term" value="C:mitochondrion"/>
    <property type="evidence" value="ECO:0007669"/>
    <property type="project" value="TreeGrafter"/>
</dbReference>
<reference evidence="12 13" key="1">
    <citation type="journal article" date="2018" name="Sci. Rep.">
        <title>Comparative genomics provides insights into the lifestyle and reveals functional heterogeneity of dark septate endophytic fungi.</title>
        <authorList>
            <person name="Knapp D.G."/>
            <person name="Nemeth J.B."/>
            <person name="Barry K."/>
            <person name="Hainaut M."/>
            <person name="Henrissat B."/>
            <person name="Johnson J."/>
            <person name="Kuo A."/>
            <person name="Lim J.H.P."/>
            <person name="Lipzen A."/>
            <person name="Nolan M."/>
            <person name="Ohm R.A."/>
            <person name="Tamas L."/>
            <person name="Grigoriev I.V."/>
            <person name="Spatafora J.W."/>
            <person name="Nagy L.G."/>
            <person name="Kovacs G.M."/>
        </authorList>
    </citation>
    <scope>NUCLEOTIDE SEQUENCE [LARGE SCALE GENOMIC DNA]</scope>
    <source>
        <strain evidence="12 13">DSE2036</strain>
    </source>
</reference>
<comment type="cofactor">
    <cofactor evidence="1">
        <name>K(+)</name>
        <dbReference type="ChEBI" id="CHEBI:29103"/>
    </cofactor>
</comment>
<dbReference type="NCBIfam" id="TIGR01930">
    <property type="entry name" value="AcCoA-C-Actrans"/>
    <property type="match status" value="1"/>
</dbReference>
<dbReference type="Pfam" id="PF02803">
    <property type="entry name" value="Thiolase_C"/>
    <property type="match status" value="1"/>
</dbReference>
<keyword evidence="6 9" id="KW-0012">Acyltransferase</keyword>
<dbReference type="STRING" id="97972.A0A2V1DZ29"/>
<dbReference type="OrthoDB" id="5404651at2759"/>
<evidence type="ECO:0000256" key="4">
    <source>
        <dbReference type="ARBA" id="ARBA00022679"/>
    </source>
</evidence>
<feature type="domain" description="Thiolase C-terminal" evidence="11">
    <location>
        <begin position="234"/>
        <end position="377"/>
    </location>
</feature>
<evidence type="ECO:0000256" key="5">
    <source>
        <dbReference type="ARBA" id="ARBA00022958"/>
    </source>
</evidence>
<dbReference type="InterPro" id="IPR020610">
    <property type="entry name" value="Thiolase_AS"/>
</dbReference>
<comment type="pathway">
    <text evidence="7">Metabolic intermediate biosynthesis; (R)-mevalonate biosynthesis; (R)-mevalonate from acetyl-CoA: step 1/3.</text>
</comment>
<dbReference type="GO" id="GO:0006635">
    <property type="term" value="P:fatty acid beta-oxidation"/>
    <property type="evidence" value="ECO:0007669"/>
    <property type="project" value="TreeGrafter"/>
</dbReference>
<dbReference type="GO" id="GO:0006696">
    <property type="term" value="P:ergosterol biosynthetic process"/>
    <property type="evidence" value="ECO:0007669"/>
    <property type="project" value="TreeGrafter"/>
</dbReference>
<dbReference type="PIRSF" id="PIRSF000429">
    <property type="entry name" value="Ac-CoA_Ac_transf"/>
    <property type="match status" value="1"/>
</dbReference>
<dbReference type="PROSITE" id="PS00099">
    <property type="entry name" value="THIOLASE_3"/>
    <property type="match status" value="1"/>
</dbReference>
<organism evidence="12 13">
    <name type="scientific">Periconia macrospinosa</name>
    <dbReference type="NCBI Taxonomy" id="97972"/>
    <lineage>
        <taxon>Eukaryota</taxon>
        <taxon>Fungi</taxon>
        <taxon>Dikarya</taxon>
        <taxon>Ascomycota</taxon>
        <taxon>Pezizomycotina</taxon>
        <taxon>Dothideomycetes</taxon>
        <taxon>Pleosporomycetidae</taxon>
        <taxon>Pleosporales</taxon>
        <taxon>Massarineae</taxon>
        <taxon>Periconiaceae</taxon>
        <taxon>Periconia</taxon>
    </lineage>
</organism>
<dbReference type="PROSITE" id="PS00098">
    <property type="entry name" value="THIOLASE_1"/>
    <property type="match status" value="1"/>
</dbReference>
<dbReference type="AlphaFoldDB" id="A0A2V1DZ29"/>
<dbReference type="PANTHER" id="PTHR18919:SF165">
    <property type="entry name" value="ACETYL-COA ACETYLTRANSFERASE"/>
    <property type="match status" value="1"/>
</dbReference>
<keyword evidence="5" id="KW-0630">Potassium</keyword>
<proteinExistence type="inferred from homology"/>
<feature type="active site" description="Proton acceptor" evidence="8">
    <location>
        <position position="365"/>
    </location>
</feature>
<feature type="active site" description="Proton acceptor" evidence="8">
    <location>
        <position position="329"/>
    </location>
</feature>
<sequence>MTARPPVYIVASVRTGTDAIKGRVVNAVDLGSHVIKAAINRVSRLKGEDVEEVFMGNVLSTGLGQNVARQCALGVGLPVTTVCTTINKVCASSMKALTLATETIQLGYADVVIAGGMESMSNAPNYVSTSPTPTEEKESARPVINSVIRYGLTDAYINKEHIGMCKKERELYTERKAQEATKNNWCRGEIAPIKLDEAKLRELPPLFATTAAGGTVTAANSSGLSDGASAVVLPLARILSWADVETHPGAFTTAPALALPKALSRANVKLDDVNTLEINEAFAVAALTYISFSKTHADLYVCHRLANIRILKVDEEKVNKHGGAVSLGHALGNSGTRVLTSLLGIMQKEQKEKNGEQQIGAAAVCAGGGSAVAVVMEATSLVTSS</sequence>
<dbReference type="EC" id="2.3.1.9" evidence="3"/>
<evidence type="ECO:0000313" key="12">
    <source>
        <dbReference type="EMBL" id="PVI03457.1"/>
    </source>
</evidence>
<feature type="domain" description="Thiolase N-terminal" evidence="10">
    <location>
        <begin position="198"/>
        <end position="233"/>
    </location>
</feature>
<evidence type="ECO:0000313" key="13">
    <source>
        <dbReference type="Proteomes" id="UP000244855"/>
    </source>
</evidence>
<keyword evidence="4 9" id="KW-0808">Transferase</keyword>
<evidence type="ECO:0000256" key="7">
    <source>
        <dbReference type="ARBA" id="ARBA00037924"/>
    </source>
</evidence>
<dbReference type="InterPro" id="IPR020615">
    <property type="entry name" value="Thiolase_acyl_enz_int_AS"/>
</dbReference>
<gene>
    <name evidence="12" type="ORF">DM02DRAFT_640619</name>
</gene>
<dbReference type="InterPro" id="IPR016039">
    <property type="entry name" value="Thiolase-like"/>
</dbReference>
<dbReference type="CDD" id="cd00751">
    <property type="entry name" value="thiolase"/>
    <property type="match status" value="1"/>
</dbReference>
<dbReference type="Gene3D" id="3.40.47.10">
    <property type="match status" value="2"/>
</dbReference>
<evidence type="ECO:0000256" key="3">
    <source>
        <dbReference type="ARBA" id="ARBA00012705"/>
    </source>
</evidence>
<keyword evidence="13" id="KW-1185">Reference proteome</keyword>
<dbReference type="SUPFAM" id="SSF53901">
    <property type="entry name" value="Thiolase-like"/>
    <property type="match status" value="1"/>
</dbReference>
<evidence type="ECO:0000256" key="2">
    <source>
        <dbReference type="ARBA" id="ARBA00010982"/>
    </source>
</evidence>
<dbReference type="GO" id="GO:0003985">
    <property type="term" value="F:acetyl-CoA C-acetyltransferase activity"/>
    <property type="evidence" value="ECO:0007669"/>
    <property type="project" value="UniProtKB-EC"/>
</dbReference>
<evidence type="ECO:0000259" key="10">
    <source>
        <dbReference type="Pfam" id="PF00108"/>
    </source>
</evidence>